<feature type="domain" description="Helicase ATP-binding" evidence="2">
    <location>
        <begin position="44"/>
        <end position="282"/>
    </location>
</feature>
<dbReference type="InterPro" id="IPR014001">
    <property type="entry name" value="Helicase_ATP-bd"/>
</dbReference>
<name>A0A6C0J521_9ZZZZ</name>
<dbReference type="AlphaFoldDB" id="A0A6C0J521"/>
<dbReference type="PROSITE" id="PS00690">
    <property type="entry name" value="DEAH_ATP_HELICASE"/>
    <property type="match status" value="1"/>
</dbReference>
<proteinExistence type="predicted"/>
<dbReference type="PANTHER" id="PTHR45629:SF7">
    <property type="entry name" value="DNA EXCISION REPAIR PROTEIN ERCC-6-RELATED"/>
    <property type="match status" value="1"/>
</dbReference>
<dbReference type="InterPro" id="IPR001650">
    <property type="entry name" value="Helicase_C-like"/>
</dbReference>
<dbReference type="Gene3D" id="3.40.50.300">
    <property type="entry name" value="P-loop containing nucleotide triphosphate hydrolases"/>
    <property type="match status" value="2"/>
</dbReference>
<dbReference type="InterPro" id="IPR006935">
    <property type="entry name" value="Helicase/UvrB_N"/>
</dbReference>
<dbReference type="SUPFAM" id="SSF52540">
    <property type="entry name" value="P-loop containing nucleoside triphosphate hydrolases"/>
    <property type="match status" value="2"/>
</dbReference>
<dbReference type="SMART" id="SM00487">
    <property type="entry name" value="DEXDc"/>
    <property type="match status" value="1"/>
</dbReference>
<evidence type="ECO:0000259" key="3">
    <source>
        <dbReference type="SMART" id="SM00490"/>
    </source>
</evidence>
<dbReference type="Pfam" id="PF00271">
    <property type="entry name" value="Helicase_C"/>
    <property type="match status" value="1"/>
</dbReference>
<sequence length="874" mass="100496">MDYVLPNRKAFADSITRIFLKYRKEDRDPLSEDKDVDLCLGQQTSKELFPYQKLIRDYMMIETPYRGILLYHGLGSGKTCSSIAIGESLVTKQRVVVMTPASLAANYRGEFATCPLFYEQHWSSKQLTDDNRAEAIALGISQEFMEKHGKYYVTAMNKEANFLKLPKTDQDMIRDQVTESLTKRFEFINYNGLSRAAVEKLLPEDAPNPFDDSVVIIDEVHNFISRIAKKDGGAITPVYNAIYRAKKCKVVVLSGTPIINKPNEIAYLMNLIRGPIERITIPFKTMQGWDEAKMSATLKAMRDVDTVEFNAVKKVVMVTRNPPQFSTVYNNTGERVAVQYKKDMQFVPVPSDWVASIKSKFDSDNGTDIAVERVTFEELECLPTKMEEFSDQFLDGLSIKNPLLFQRRIQGLVSYFKGADERLLPRRVEDEKMMEKVPMSLEQFNRYLETRNEEMKGNKPRVNPLADDMKNFRVKSRLVSNFCIPKELMKPEGEEEDEDHVPDKSDILARLKAEPEKYLSKKGLEIYGPKMLRLLNNLDIGEGAEWRNQFVYSQYRSLEGLGVLAAILEANGWQAYKIVNKNNQWVEGDMDSNKPAFAFYTGEEKEEEREFFRQIFNNKYDSKFPESLKTSIKARGKKLLCLLMASSSGAEGITLLNVRNVHIMEPHWTPARHDQVIGRAIRICSHASLPLEERTVRVSFYLSVFSDKEAKSSEGANVVRVRRADTAKKRYEGSAVDVFMSTDEYLYEASYEKDLVNKKISVLLKQSAVDCEIHRKLHSREKPVLSCMRFDSTVTGEDLAFKPSVKTDETDSSYLRNMDRKHRRLQQVLVKGIKFLYDLDSQELFYPSAFSDNQRLIRVGVRESDTKIRYVLSW</sequence>
<dbReference type="InterPro" id="IPR027417">
    <property type="entry name" value="P-loop_NTPase"/>
</dbReference>
<dbReference type="SMART" id="SM00490">
    <property type="entry name" value="HELICc"/>
    <property type="match status" value="1"/>
</dbReference>
<organism evidence="4">
    <name type="scientific">viral metagenome</name>
    <dbReference type="NCBI Taxonomy" id="1070528"/>
    <lineage>
        <taxon>unclassified sequences</taxon>
        <taxon>metagenomes</taxon>
        <taxon>organismal metagenomes</taxon>
    </lineage>
</organism>
<keyword evidence="1" id="KW-0378">Hydrolase</keyword>
<reference evidence="4" key="1">
    <citation type="journal article" date="2020" name="Nature">
        <title>Giant virus diversity and host interactions through global metagenomics.</title>
        <authorList>
            <person name="Schulz F."/>
            <person name="Roux S."/>
            <person name="Paez-Espino D."/>
            <person name="Jungbluth S."/>
            <person name="Walsh D.A."/>
            <person name="Denef V.J."/>
            <person name="McMahon K.D."/>
            <person name="Konstantinidis K.T."/>
            <person name="Eloe-Fadrosh E.A."/>
            <person name="Kyrpides N.C."/>
            <person name="Woyke T."/>
        </authorList>
    </citation>
    <scope>NUCLEOTIDE SEQUENCE</scope>
    <source>
        <strain evidence="4">GVMAG-M-3300025778-1</strain>
    </source>
</reference>
<dbReference type="InterPro" id="IPR002464">
    <property type="entry name" value="DNA/RNA_helicase_DEAH_CS"/>
</dbReference>
<accession>A0A6C0J521</accession>
<dbReference type="InterPro" id="IPR050496">
    <property type="entry name" value="SNF2_RAD54_helicase_repair"/>
</dbReference>
<dbReference type="GO" id="GO:0003677">
    <property type="term" value="F:DNA binding"/>
    <property type="evidence" value="ECO:0007669"/>
    <property type="project" value="InterPro"/>
</dbReference>
<evidence type="ECO:0000256" key="1">
    <source>
        <dbReference type="ARBA" id="ARBA00022801"/>
    </source>
</evidence>
<evidence type="ECO:0000259" key="2">
    <source>
        <dbReference type="SMART" id="SM00487"/>
    </source>
</evidence>
<feature type="domain" description="Helicase C-terminal" evidence="3">
    <location>
        <begin position="606"/>
        <end position="684"/>
    </location>
</feature>
<dbReference type="GO" id="GO:0016787">
    <property type="term" value="F:hydrolase activity"/>
    <property type="evidence" value="ECO:0007669"/>
    <property type="project" value="UniProtKB-KW"/>
</dbReference>
<evidence type="ECO:0008006" key="5">
    <source>
        <dbReference type="Google" id="ProtNLM"/>
    </source>
</evidence>
<dbReference type="GO" id="GO:0005524">
    <property type="term" value="F:ATP binding"/>
    <property type="evidence" value="ECO:0007669"/>
    <property type="project" value="InterPro"/>
</dbReference>
<dbReference type="EMBL" id="MN740319">
    <property type="protein sequence ID" value="QHT99949.1"/>
    <property type="molecule type" value="Genomic_DNA"/>
</dbReference>
<evidence type="ECO:0000313" key="4">
    <source>
        <dbReference type="EMBL" id="QHT99949.1"/>
    </source>
</evidence>
<dbReference type="Pfam" id="PF04851">
    <property type="entry name" value="ResIII"/>
    <property type="match status" value="1"/>
</dbReference>
<dbReference type="PANTHER" id="PTHR45629">
    <property type="entry name" value="SNF2/RAD54 FAMILY MEMBER"/>
    <property type="match status" value="1"/>
</dbReference>
<protein>
    <recommendedName>
        <fullName evidence="5">Helicase ATP-binding domain-containing protein</fullName>
    </recommendedName>
</protein>